<proteinExistence type="predicted"/>
<name>A0A4Y2DJ96_ARAVE</name>
<dbReference type="EMBL" id="BGPR01000380">
    <property type="protein sequence ID" value="GBM16863.1"/>
    <property type="molecule type" value="Genomic_DNA"/>
</dbReference>
<dbReference type="AlphaFoldDB" id="A0A4Y2DJ96"/>
<comment type="caution">
    <text evidence="1">The sequence shown here is derived from an EMBL/GenBank/DDBJ whole genome shotgun (WGS) entry which is preliminary data.</text>
</comment>
<evidence type="ECO:0000313" key="2">
    <source>
        <dbReference type="Proteomes" id="UP000499080"/>
    </source>
</evidence>
<protein>
    <submittedName>
        <fullName evidence="1">Uncharacterized protein</fullName>
    </submittedName>
</protein>
<dbReference type="Proteomes" id="UP000499080">
    <property type="component" value="Unassembled WGS sequence"/>
</dbReference>
<reference evidence="1 2" key="1">
    <citation type="journal article" date="2019" name="Sci. Rep.">
        <title>Orb-weaving spider Araneus ventricosus genome elucidates the spidroin gene catalogue.</title>
        <authorList>
            <person name="Kono N."/>
            <person name="Nakamura H."/>
            <person name="Ohtoshi R."/>
            <person name="Moran D.A.P."/>
            <person name="Shinohara A."/>
            <person name="Yoshida Y."/>
            <person name="Fujiwara M."/>
            <person name="Mori M."/>
            <person name="Tomita M."/>
            <person name="Arakawa K."/>
        </authorList>
    </citation>
    <scope>NUCLEOTIDE SEQUENCE [LARGE SCALE GENOMIC DNA]</scope>
</reference>
<accession>A0A4Y2DJ96</accession>
<gene>
    <name evidence="1" type="ORF">AVEN_99756_1</name>
</gene>
<sequence>MATCQVFLQWCEEMKITWCDIRVLGRVFQRLCSRRARHFCTPVFVKESRVSTPFFMALRSLRKLPLVDDEIQLAFVFFKRKPYYTSHFNGRPCTVHAAIF</sequence>
<organism evidence="1 2">
    <name type="scientific">Araneus ventricosus</name>
    <name type="common">Orbweaver spider</name>
    <name type="synonym">Epeira ventricosa</name>
    <dbReference type="NCBI Taxonomy" id="182803"/>
    <lineage>
        <taxon>Eukaryota</taxon>
        <taxon>Metazoa</taxon>
        <taxon>Ecdysozoa</taxon>
        <taxon>Arthropoda</taxon>
        <taxon>Chelicerata</taxon>
        <taxon>Arachnida</taxon>
        <taxon>Araneae</taxon>
        <taxon>Araneomorphae</taxon>
        <taxon>Entelegynae</taxon>
        <taxon>Araneoidea</taxon>
        <taxon>Araneidae</taxon>
        <taxon>Araneus</taxon>
    </lineage>
</organism>
<evidence type="ECO:0000313" key="1">
    <source>
        <dbReference type="EMBL" id="GBM16863.1"/>
    </source>
</evidence>
<keyword evidence="2" id="KW-1185">Reference proteome</keyword>